<dbReference type="EMBL" id="KV419427">
    <property type="protein sequence ID" value="KZS89450.1"/>
    <property type="molecule type" value="Genomic_DNA"/>
</dbReference>
<gene>
    <name evidence="1" type="ORF">SISNIDRAFT_552038</name>
</gene>
<evidence type="ECO:0000313" key="2">
    <source>
        <dbReference type="Proteomes" id="UP000076722"/>
    </source>
</evidence>
<reference evidence="1 2" key="1">
    <citation type="journal article" date="2016" name="Mol. Biol. Evol.">
        <title>Comparative Genomics of Early-Diverging Mushroom-Forming Fungi Provides Insights into the Origins of Lignocellulose Decay Capabilities.</title>
        <authorList>
            <person name="Nagy L.G."/>
            <person name="Riley R."/>
            <person name="Tritt A."/>
            <person name="Adam C."/>
            <person name="Daum C."/>
            <person name="Floudas D."/>
            <person name="Sun H."/>
            <person name="Yadav J.S."/>
            <person name="Pangilinan J."/>
            <person name="Larsson K.H."/>
            <person name="Matsuura K."/>
            <person name="Barry K."/>
            <person name="Labutti K."/>
            <person name="Kuo R."/>
            <person name="Ohm R.A."/>
            <person name="Bhattacharya S.S."/>
            <person name="Shirouzu T."/>
            <person name="Yoshinaga Y."/>
            <person name="Martin F.M."/>
            <person name="Grigoriev I.V."/>
            <person name="Hibbett D.S."/>
        </authorList>
    </citation>
    <scope>NUCLEOTIDE SEQUENCE [LARGE SCALE GENOMIC DNA]</scope>
    <source>
        <strain evidence="1 2">HHB9708</strain>
    </source>
</reference>
<sequence>MNALNRYLDSLAVELIVEILRGIDIYSIVSIAQILPHCQDPTLRQRKIVWTDACDVVDIPLQTGETPATTPTQSILSLAMRAVLIRSRLQNPERVPRDVRKVRESGQKLLPGGQWMLFTQDKSLWVLNIRDRSTNPRCAPIFVPPPNYRVSQYAFEALGNRDMRLAVGLEKAPAQLEADPPQIAIVHLHFPLQQSAESVQPEDIPHATSAKLYPVPASPMSIFLKGPLVLLRFEAAHYGDDPFFGAIFDCKTEVGVRLEARMPIAQADASTGTIWYWQDLRIHPDLKNIVLRGLMHPRPAPPRVDVLLADIPSLPDPPQAGLNAAAPPNLFESLQVLQFTHAHFEKDHSPAHFPLPRRYVPIIEYPALHSRELVCLCLDTQNRADGDGEFVSFSVAEEVVQGSTYAYLCSKTFGGNSLGPQSKTDPRVIVAYIDDAYTMSSSLEITPLREVTQDTDVLMAEGNYCTVSQFDATQGLILLAVETYIRIESPPGSRSNKSTWLIRY</sequence>
<organism evidence="1 2">
    <name type="scientific">Sistotremastrum niveocremeum HHB9708</name>
    <dbReference type="NCBI Taxonomy" id="1314777"/>
    <lineage>
        <taxon>Eukaryota</taxon>
        <taxon>Fungi</taxon>
        <taxon>Dikarya</taxon>
        <taxon>Basidiomycota</taxon>
        <taxon>Agaricomycotina</taxon>
        <taxon>Agaricomycetes</taxon>
        <taxon>Sistotremastrales</taxon>
        <taxon>Sistotremastraceae</taxon>
        <taxon>Sertulicium</taxon>
        <taxon>Sertulicium niveocremeum</taxon>
    </lineage>
</organism>
<keyword evidence="2" id="KW-1185">Reference proteome</keyword>
<accession>A0A164Q9E6</accession>
<dbReference type="AlphaFoldDB" id="A0A164Q9E6"/>
<dbReference type="Proteomes" id="UP000076722">
    <property type="component" value="Unassembled WGS sequence"/>
</dbReference>
<proteinExistence type="predicted"/>
<protein>
    <submittedName>
        <fullName evidence="1">Uncharacterized protein</fullName>
    </submittedName>
</protein>
<evidence type="ECO:0000313" key="1">
    <source>
        <dbReference type="EMBL" id="KZS89450.1"/>
    </source>
</evidence>
<name>A0A164Q9E6_9AGAM</name>